<gene>
    <name evidence="1" type="ORF">ACFQL7_25965</name>
</gene>
<comment type="caution">
    <text evidence="1">The sequence shown here is derived from an EMBL/GenBank/DDBJ whole genome shotgun (WGS) entry which is preliminary data.</text>
</comment>
<keyword evidence="2" id="KW-1185">Reference proteome</keyword>
<evidence type="ECO:0000313" key="1">
    <source>
        <dbReference type="EMBL" id="MFC7192909.1"/>
    </source>
</evidence>
<name>A0ABD5YUL0_9EURY</name>
<sequence length="56" mass="6109">MVEQPDGHVADVVADPFVENPAHELAVLHGVAAPVVDRRFPRRAGHRAVVDRVVPH</sequence>
<dbReference type="AlphaFoldDB" id="A0ABD5YUL0"/>
<dbReference type="GeneID" id="76202564"/>
<reference evidence="1 2" key="1">
    <citation type="journal article" date="2019" name="Int. J. Syst. Evol. Microbiol.">
        <title>The Global Catalogue of Microorganisms (GCM) 10K type strain sequencing project: providing services to taxonomists for standard genome sequencing and annotation.</title>
        <authorList>
            <consortium name="The Broad Institute Genomics Platform"/>
            <consortium name="The Broad Institute Genome Sequencing Center for Infectious Disease"/>
            <person name="Wu L."/>
            <person name="Ma J."/>
        </authorList>
    </citation>
    <scope>NUCLEOTIDE SEQUENCE [LARGE SCALE GENOMIC DNA]</scope>
    <source>
        <strain evidence="1 2">RDMS1</strain>
    </source>
</reference>
<accession>A0ABD5YUL0</accession>
<dbReference type="RefSeq" id="WP_248910444.1">
    <property type="nucleotide sequence ID" value="NZ_CP109982.1"/>
</dbReference>
<protein>
    <submittedName>
        <fullName evidence="1">Uncharacterized protein</fullName>
    </submittedName>
</protein>
<organism evidence="1 2">
    <name type="scientific">Halocatena marina</name>
    <dbReference type="NCBI Taxonomy" id="2934937"/>
    <lineage>
        <taxon>Archaea</taxon>
        <taxon>Methanobacteriati</taxon>
        <taxon>Methanobacteriota</taxon>
        <taxon>Stenosarchaea group</taxon>
        <taxon>Halobacteria</taxon>
        <taxon>Halobacteriales</taxon>
        <taxon>Natronomonadaceae</taxon>
        <taxon>Halocatena</taxon>
    </lineage>
</organism>
<proteinExistence type="predicted"/>
<dbReference type="Proteomes" id="UP001596417">
    <property type="component" value="Unassembled WGS sequence"/>
</dbReference>
<dbReference type="EMBL" id="JBHTAX010000006">
    <property type="protein sequence ID" value="MFC7192909.1"/>
    <property type="molecule type" value="Genomic_DNA"/>
</dbReference>
<evidence type="ECO:0000313" key="2">
    <source>
        <dbReference type="Proteomes" id="UP001596417"/>
    </source>
</evidence>